<dbReference type="InterPro" id="IPR024156">
    <property type="entry name" value="Small_GTPase_ARF"/>
</dbReference>
<protein>
    <submittedName>
        <fullName evidence="5">Small GTP-binding protein domain containing protein, related</fullName>
    </submittedName>
</protein>
<evidence type="ECO:0000256" key="3">
    <source>
        <dbReference type="PIRSR" id="PIRSR606689-1"/>
    </source>
</evidence>
<dbReference type="Proteomes" id="UP000007494">
    <property type="component" value="Chromosome IX"/>
</dbReference>
<dbReference type="EMBL" id="LN714484">
    <property type="protein sequence ID" value="CEL68307.1"/>
    <property type="molecule type" value="Genomic_DNA"/>
</dbReference>
<feature type="compositionally biased region" description="Polar residues" evidence="4">
    <location>
        <begin position="439"/>
        <end position="458"/>
    </location>
</feature>
<dbReference type="RefSeq" id="XP_003881035.1">
    <property type="nucleotide sequence ID" value="XM_003880986.1"/>
</dbReference>
<dbReference type="GO" id="GO:0005525">
    <property type="term" value="F:GTP binding"/>
    <property type="evidence" value="ECO:0007669"/>
    <property type="project" value="UniProtKB-KW"/>
</dbReference>
<feature type="binding site" evidence="3">
    <location>
        <position position="281"/>
    </location>
    <ligand>
        <name>GTP</name>
        <dbReference type="ChEBI" id="CHEBI:37565"/>
    </ligand>
</feature>
<feature type="compositionally biased region" description="Polar residues" evidence="4">
    <location>
        <begin position="194"/>
        <end position="213"/>
    </location>
</feature>
<dbReference type="PROSITE" id="PS51417">
    <property type="entry name" value="ARF"/>
    <property type="match status" value="1"/>
</dbReference>
<reference evidence="6" key="4">
    <citation type="journal article" date="2015" name="PLoS ONE">
        <title>Comprehensive Evaluation of Toxoplasma gondii VEG and Neospora caninum LIV Genomes with Tachyzoite Stage Transcriptome and Proteome Defines Novel Transcript Features.</title>
        <authorList>
            <person name="Ramaprasad A."/>
            <person name="Mourier T."/>
            <person name="Naeem R."/>
            <person name="Malas T.B."/>
            <person name="Moussa E."/>
            <person name="Panigrahi A."/>
            <person name="Vermont S.J."/>
            <person name="Otto T.D."/>
            <person name="Wastling J."/>
            <person name="Pain A."/>
        </authorList>
    </citation>
    <scope>NUCLEOTIDE SEQUENCE</scope>
    <source>
        <strain evidence="6">Liverpool</strain>
    </source>
</reference>
<reference evidence="7" key="3">
    <citation type="journal article" date="2012" name="PLoS Pathog.">
        <title>Comparative genomics of the apicomplexan parasites Toxoplasma gondii and Neospora caninum: Coccidia differing in host range and transmission strategy.</title>
        <authorList>
            <person name="Reid A.J."/>
            <person name="Vermont S.J."/>
            <person name="Cotton J.A."/>
            <person name="Harris D."/>
            <person name="Hill-Cawthorne G.A."/>
            <person name="Konen-Waisman S."/>
            <person name="Latham S.M."/>
            <person name="Mourier T."/>
            <person name="Norton R."/>
            <person name="Quail M.A."/>
            <person name="Sanders M."/>
            <person name="Shanmugam D."/>
            <person name="Sohal A."/>
            <person name="Wasmuth J.D."/>
            <person name="Brunk B."/>
            <person name="Grigg M.E."/>
            <person name="Howard J.C."/>
            <person name="Parkinson J."/>
            <person name="Roos D.S."/>
            <person name="Trees A.J."/>
            <person name="Berriman M."/>
            <person name="Pain A."/>
            <person name="Wastling J.M."/>
        </authorList>
    </citation>
    <scope>NUCLEOTIDE SEQUENCE [LARGE SCALE GENOMIC DNA]</scope>
    <source>
        <strain evidence="7">Liverpool</strain>
    </source>
</reference>
<dbReference type="AlphaFoldDB" id="F0VBL8"/>
<dbReference type="GeneID" id="13439988"/>
<evidence type="ECO:0000256" key="4">
    <source>
        <dbReference type="SAM" id="MobiDB-lite"/>
    </source>
</evidence>
<dbReference type="OMA" id="TVERRKC"/>
<evidence type="ECO:0000256" key="1">
    <source>
        <dbReference type="ARBA" id="ARBA00022741"/>
    </source>
</evidence>
<sequence>MEASGCRRQEPRSPTSLPFRSGDSPLSSPLARELGSHPSSGFSSGASCGQRLFRVLHVAALLCRFLLKQVLRGAAALSLATREVCRSCCSGLGRALSDAGWSSCPWETDGVYADGAGAAGSGSGRDDGKKTGPPCRLRLLLSGPRQAGKTALLYRLKIGGFIPTVPSMGVQREEFSVTLDVHRPAAPSAPGPQAVSSKTKFSASANARQSSSKAGRPQRSDSPGALDRASSVSLLEEGFMSGADAAGGGKSSRLVEAPVPSPVPCTVERRKCSLVVWDLAGGDGIETRWRATQEACDAVVYVLDSTLFTGLEKSSVKQRALEDARREILALFYEEYFVLHKNVRFLLFASKQDLRSAAPALQVLELLDLPEDLRERLHVVPCSAVSGEGLLKGLEWLSSTARCSCFSAGDGDRSTVDSSWLPPSCPAAKPTASAVQDAECSSSGGRESPSTGKAWRSNPSCQACTKGHTFLPEPGVSGQLCAPATAERPGASAAWNEAETNDILGQAGAETCEKPRSAGRRDAPAVDLLSFRQELRDPVDVSTGSQRSAQMAELEL</sequence>
<reference evidence="5" key="2">
    <citation type="submission" date="2011-03" db="EMBL/GenBank/DDBJ databases">
        <title>Comparative genomics and transcriptomics of Neospora caninum and Toxoplasma gondii.</title>
        <authorList>
            <person name="Reid A.J."/>
            <person name="Sohal A."/>
            <person name="Harris D."/>
            <person name="Quail M."/>
            <person name="Sanders M."/>
            <person name="Berriman M."/>
            <person name="Wastling J.M."/>
            <person name="Pain A."/>
        </authorList>
    </citation>
    <scope>NUCLEOTIDE SEQUENCE</scope>
    <source>
        <strain evidence="5">Liverpool</strain>
    </source>
</reference>
<keyword evidence="7" id="KW-1185">Reference proteome</keyword>
<feature type="region of interest" description="Disordered" evidence="4">
    <location>
        <begin position="436"/>
        <end position="458"/>
    </location>
</feature>
<reference evidence="5" key="1">
    <citation type="submission" date="2011-02" db="EMBL/GenBank/DDBJ databases">
        <authorList>
            <person name="Aslett M."/>
        </authorList>
    </citation>
    <scope>NUCLEOTIDE SEQUENCE</scope>
    <source>
        <strain evidence="5">Liverpool</strain>
    </source>
</reference>
<dbReference type="Gene3D" id="3.40.50.300">
    <property type="entry name" value="P-loop containing nucleotide triphosphate hydrolases"/>
    <property type="match status" value="2"/>
</dbReference>
<feature type="region of interest" description="Disordered" evidence="4">
    <location>
        <begin position="183"/>
        <end position="227"/>
    </location>
</feature>
<keyword evidence="1 3" id="KW-0547">Nucleotide-binding</keyword>
<accession>F0VBL8</accession>
<gene>
    <name evidence="6" type="ORF">BN1204_040770</name>
    <name evidence="5" type="ORF">NCLIV_040770</name>
</gene>
<organism evidence="5 7">
    <name type="scientific">Neospora caninum (strain Liverpool)</name>
    <dbReference type="NCBI Taxonomy" id="572307"/>
    <lineage>
        <taxon>Eukaryota</taxon>
        <taxon>Sar</taxon>
        <taxon>Alveolata</taxon>
        <taxon>Apicomplexa</taxon>
        <taxon>Conoidasida</taxon>
        <taxon>Coccidia</taxon>
        <taxon>Eucoccidiorida</taxon>
        <taxon>Eimeriorina</taxon>
        <taxon>Sarcocystidae</taxon>
        <taxon>Neospora</taxon>
    </lineage>
</organism>
<dbReference type="SUPFAM" id="SSF52540">
    <property type="entry name" value="P-loop containing nucleoside triphosphate hydrolases"/>
    <property type="match status" value="1"/>
</dbReference>
<dbReference type="GO" id="GO:0003924">
    <property type="term" value="F:GTPase activity"/>
    <property type="evidence" value="ECO:0007669"/>
    <property type="project" value="InterPro"/>
</dbReference>
<dbReference type="eggNOG" id="KOG0073">
    <property type="taxonomic scope" value="Eukaryota"/>
</dbReference>
<dbReference type="InterPro" id="IPR006689">
    <property type="entry name" value="Small_GTPase_ARF/SAR"/>
</dbReference>
<keyword evidence="2 3" id="KW-0342">GTP-binding</keyword>
<proteinExistence type="predicted"/>
<feature type="region of interest" description="Disordered" evidence="4">
    <location>
        <begin position="1"/>
        <end position="38"/>
    </location>
</feature>
<name>F0VBL8_NEOCL</name>
<feature type="region of interest" description="Disordered" evidence="4">
    <location>
        <begin position="537"/>
        <end position="556"/>
    </location>
</feature>
<evidence type="ECO:0000313" key="7">
    <source>
        <dbReference type="Proteomes" id="UP000007494"/>
    </source>
</evidence>
<dbReference type="SMART" id="SM00177">
    <property type="entry name" value="ARF"/>
    <property type="match status" value="1"/>
</dbReference>
<dbReference type="Pfam" id="PF00025">
    <property type="entry name" value="Arf"/>
    <property type="match status" value="1"/>
</dbReference>
<dbReference type="PANTHER" id="PTHR11711">
    <property type="entry name" value="ADP RIBOSYLATION FACTOR-RELATED"/>
    <property type="match status" value="1"/>
</dbReference>
<dbReference type="EMBL" id="FR823385">
    <property type="protein sequence ID" value="CBZ51002.1"/>
    <property type="molecule type" value="Genomic_DNA"/>
</dbReference>
<dbReference type="InterPro" id="IPR027417">
    <property type="entry name" value="P-loop_NTPase"/>
</dbReference>
<dbReference type="OrthoDB" id="330869at2759"/>
<dbReference type="InParanoid" id="F0VBL8"/>
<evidence type="ECO:0000313" key="5">
    <source>
        <dbReference type="EMBL" id="CBZ51002.1"/>
    </source>
</evidence>
<evidence type="ECO:0000256" key="2">
    <source>
        <dbReference type="ARBA" id="ARBA00023134"/>
    </source>
</evidence>
<feature type="compositionally biased region" description="Basic and acidic residues" evidence="4">
    <location>
        <begin position="1"/>
        <end position="11"/>
    </location>
</feature>
<evidence type="ECO:0000313" key="6">
    <source>
        <dbReference type="EMBL" id="CEL68307.1"/>
    </source>
</evidence>
<dbReference type="VEuPathDB" id="ToxoDB:NCLIV_040770"/>